<dbReference type="PATRIC" id="fig|68223.7.peg.7543"/>
<protein>
    <submittedName>
        <fullName evidence="1">Maleate cis-trans isomerase</fullName>
    </submittedName>
</protein>
<comment type="caution">
    <text evidence="1">The sequence shown here is derived from an EMBL/GenBank/DDBJ whole genome shotgun (WGS) entry which is preliminary data.</text>
</comment>
<evidence type="ECO:0000313" key="1">
    <source>
        <dbReference type="EMBL" id="KJY32609.1"/>
    </source>
</evidence>
<proteinExistence type="predicted"/>
<keyword evidence="2" id="KW-1185">Reference proteome</keyword>
<gene>
    <name evidence="1" type="ORF">VR44_15705</name>
</gene>
<organism evidence="1 2">
    <name type="scientific">Streptomyces katrae</name>
    <dbReference type="NCBI Taxonomy" id="68223"/>
    <lineage>
        <taxon>Bacteria</taxon>
        <taxon>Bacillati</taxon>
        <taxon>Actinomycetota</taxon>
        <taxon>Actinomycetes</taxon>
        <taxon>Kitasatosporales</taxon>
        <taxon>Streptomycetaceae</taxon>
        <taxon>Streptomyces</taxon>
    </lineage>
</organism>
<evidence type="ECO:0000313" key="2">
    <source>
        <dbReference type="Proteomes" id="UP000033551"/>
    </source>
</evidence>
<dbReference type="PIRSF" id="PIRSF015736">
    <property type="entry name" value="MI"/>
    <property type="match status" value="1"/>
</dbReference>
<dbReference type="STRING" id="68223.GCA_002028425_04086"/>
<dbReference type="GO" id="GO:0016853">
    <property type="term" value="F:isomerase activity"/>
    <property type="evidence" value="ECO:0007669"/>
    <property type="project" value="UniProtKB-KW"/>
</dbReference>
<reference evidence="1 2" key="1">
    <citation type="submission" date="2015-02" db="EMBL/GenBank/DDBJ databases">
        <authorList>
            <person name="Ju K.-S."/>
            <person name="Doroghazi J.R."/>
            <person name="Metcalf W."/>
        </authorList>
    </citation>
    <scope>NUCLEOTIDE SEQUENCE [LARGE SCALE GENOMIC DNA]</scope>
    <source>
        <strain evidence="1 2">NRRL ISP-5550</strain>
    </source>
</reference>
<dbReference type="InterPro" id="IPR026286">
    <property type="entry name" value="MaiA/AMDase"/>
</dbReference>
<accession>A0A0F4JFN1</accession>
<dbReference type="Pfam" id="PF17645">
    <property type="entry name" value="Amdase"/>
    <property type="match status" value="1"/>
</dbReference>
<dbReference type="RefSeq" id="WP_045948110.1">
    <property type="nucleotide sequence ID" value="NZ_JZWV01000404.1"/>
</dbReference>
<dbReference type="EMBL" id="JZWV01000404">
    <property type="protein sequence ID" value="KJY32609.1"/>
    <property type="molecule type" value="Genomic_DNA"/>
</dbReference>
<keyword evidence="1" id="KW-0413">Isomerase</keyword>
<dbReference type="Gene3D" id="3.40.50.12500">
    <property type="match status" value="1"/>
</dbReference>
<name>A0A0F4JFN1_9ACTN</name>
<dbReference type="Proteomes" id="UP000033551">
    <property type="component" value="Unassembled WGS sequence"/>
</dbReference>
<dbReference type="PANTHER" id="PTHR40267:SF1">
    <property type="entry name" value="BLR3294 PROTEIN"/>
    <property type="match status" value="1"/>
</dbReference>
<dbReference type="PANTHER" id="PTHR40267">
    <property type="entry name" value="BLR3294 PROTEIN"/>
    <property type="match status" value="1"/>
</dbReference>
<dbReference type="InterPro" id="IPR053714">
    <property type="entry name" value="Iso_Racemase_Enz_sf"/>
</dbReference>
<dbReference type="OrthoDB" id="4537983at2"/>
<dbReference type="AlphaFoldDB" id="A0A0F4JFN1"/>
<sequence>MWQPDGWDVRVRIGVLTPHADVGPESELRAMAPAGVGLHYARVPFGAMGSGGAMEPTIALAAVRAFAENPQVDRAAELLGAAPVAAIGYAFTSSSYVTGARGEAYLLDRLRERAHGLPVVAPCAAAVEALRSLGVGRIALVDPPWFDETLNELGRGYYEEAGFEVPYAAPCGLPSGQTLITPEDLHAWVAGVVGDAAEAVVIGGNGFRAVGVIQALEATLGRPVLTANQVLLWSALRAAGAGADGVEGYGRLFTEAV</sequence>